<accession>A0A146KCB4</accession>
<reference evidence="1" key="1">
    <citation type="submission" date="2015-07" db="EMBL/GenBank/DDBJ databases">
        <title>Adaptation to a free-living lifestyle via gene acquisitions in the diplomonad Trepomonas sp. PC1.</title>
        <authorList>
            <person name="Xu F."/>
            <person name="Jerlstrom-Hultqvist J."/>
            <person name="Kolisko M."/>
            <person name="Simpson A.G.B."/>
            <person name="Roger A.J."/>
            <person name="Svard S.G."/>
            <person name="Andersson J.O."/>
        </authorList>
    </citation>
    <scope>NUCLEOTIDE SEQUENCE</scope>
    <source>
        <strain evidence="1">PC1</strain>
    </source>
</reference>
<dbReference type="AlphaFoldDB" id="A0A146KCB4"/>
<dbReference type="EMBL" id="GDID01003597">
    <property type="protein sequence ID" value="JAP93009.1"/>
    <property type="molecule type" value="Transcribed_RNA"/>
</dbReference>
<gene>
    <name evidence="1" type="ORF">TPC1_14867</name>
</gene>
<name>A0A146KCB4_9EUKA</name>
<organism evidence="1">
    <name type="scientific">Trepomonas sp. PC1</name>
    <dbReference type="NCBI Taxonomy" id="1076344"/>
    <lineage>
        <taxon>Eukaryota</taxon>
        <taxon>Metamonada</taxon>
        <taxon>Diplomonadida</taxon>
        <taxon>Hexamitidae</taxon>
        <taxon>Hexamitinae</taxon>
        <taxon>Trepomonas</taxon>
    </lineage>
</organism>
<sequence length="292" mass="33029">MDLPKFDVPEEDPQMDFQKQLLNVLNGAVAPSNSLLQASLETFSLQNNQFKQNQPIPGQEDLMRKLAMAVQGQSGNDVISADISPFVQKLNQANSVEHAESAYMLAALKLRYKFESQFESQIADVNVKMFQKALQLQPNYFNQFLSQFGELTQQDQLYASQIKLIQTKFLQPNFEFLQDYLLEQCPDQPLPADYPGFSLVLIFKDDSQLEMAFRFDQQLQLSDVSSKAVTGAAAELLAVIIKKRNGFFAQLVPFTEGEVQFMLQMNKNAVGQQLQKSLELARAIRAKLMVVL</sequence>
<proteinExistence type="predicted"/>
<protein>
    <submittedName>
        <fullName evidence="1">Uncharacterized protein</fullName>
    </submittedName>
</protein>
<evidence type="ECO:0000313" key="1">
    <source>
        <dbReference type="EMBL" id="JAP93009.1"/>
    </source>
</evidence>